<sequence>MEEIAALRHLELYEAVVPTSEVCGRLIKPRADLINATPRETHQYGPHERHDLDLYTPLKGGSDHDKGSNSPLLVFLYGGGFASGDKLFDLIPGDLVYKNLGSFFAEELGFDVAIVNYRLSKHGIRFPRGAEDLDLALKWLDQHYKPRGPRDLYIMGNSAGGIHLTTWLFRLEFRDSVNLFVSGTGTLTLRTGIPLSCPFTWPQYVIDSKVGDSVKGYYGDEQKVKENAALLLVEKALKDAQPDTKWPNILTIVSEMDPDDIRESGKQFTDLWKASGRKGEYHILKGHNHFTTVWALRAGGEIEKWGYDLGKWLQDLNRA</sequence>
<dbReference type="GeneID" id="19185534"/>
<keyword evidence="4" id="KW-1185">Reference proteome</keyword>
<reference evidence="3 4" key="1">
    <citation type="submission" date="2013-03" db="EMBL/GenBank/DDBJ databases">
        <title>The Genome Sequence of Cladophialophora psammophila CBS 110553.</title>
        <authorList>
            <consortium name="The Broad Institute Genomics Platform"/>
            <person name="Cuomo C."/>
            <person name="de Hoog S."/>
            <person name="Gorbushina A."/>
            <person name="Walker B."/>
            <person name="Young S.K."/>
            <person name="Zeng Q."/>
            <person name="Gargeya S."/>
            <person name="Fitzgerald M."/>
            <person name="Haas B."/>
            <person name="Abouelleil A."/>
            <person name="Allen A.W."/>
            <person name="Alvarado L."/>
            <person name="Arachchi H.M."/>
            <person name="Berlin A.M."/>
            <person name="Chapman S.B."/>
            <person name="Gainer-Dewar J."/>
            <person name="Goldberg J."/>
            <person name="Griggs A."/>
            <person name="Gujja S."/>
            <person name="Hansen M."/>
            <person name="Howarth C."/>
            <person name="Imamovic A."/>
            <person name="Ireland A."/>
            <person name="Larimer J."/>
            <person name="McCowan C."/>
            <person name="Murphy C."/>
            <person name="Pearson M."/>
            <person name="Poon T.W."/>
            <person name="Priest M."/>
            <person name="Roberts A."/>
            <person name="Saif S."/>
            <person name="Shea T."/>
            <person name="Sisk P."/>
            <person name="Sykes S."/>
            <person name="Wortman J."/>
            <person name="Nusbaum C."/>
            <person name="Birren B."/>
        </authorList>
    </citation>
    <scope>NUCLEOTIDE SEQUENCE [LARGE SCALE GENOMIC DNA]</scope>
    <source>
        <strain evidence="3 4">CBS 110553</strain>
    </source>
</reference>
<dbReference type="STRING" id="1182543.W9XG09"/>
<dbReference type="InterPro" id="IPR049492">
    <property type="entry name" value="BD-FAE-like_dom"/>
</dbReference>
<name>W9XG09_9EURO</name>
<evidence type="ECO:0000313" key="4">
    <source>
        <dbReference type="Proteomes" id="UP000019471"/>
    </source>
</evidence>
<proteinExistence type="predicted"/>
<dbReference type="GO" id="GO:0016787">
    <property type="term" value="F:hydrolase activity"/>
    <property type="evidence" value="ECO:0007669"/>
    <property type="project" value="UniProtKB-KW"/>
</dbReference>
<dbReference type="InterPro" id="IPR029058">
    <property type="entry name" value="AB_hydrolase_fold"/>
</dbReference>
<accession>W9XG09</accession>
<dbReference type="EMBL" id="AMGX01000001">
    <property type="protein sequence ID" value="EXJ76290.1"/>
    <property type="molecule type" value="Genomic_DNA"/>
</dbReference>
<evidence type="ECO:0000256" key="1">
    <source>
        <dbReference type="ARBA" id="ARBA00022801"/>
    </source>
</evidence>
<dbReference type="Gene3D" id="3.40.50.1820">
    <property type="entry name" value="alpha/beta hydrolase"/>
    <property type="match status" value="1"/>
</dbReference>
<dbReference type="PANTHER" id="PTHR48081">
    <property type="entry name" value="AB HYDROLASE SUPERFAMILY PROTEIN C4A8.06C"/>
    <property type="match status" value="1"/>
</dbReference>
<dbReference type="InterPro" id="IPR050300">
    <property type="entry name" value="GDXG_lipolytic_enzyme"/>
</dbReference>
<dbReference type="OrthoDB" id="433474at2759"/>
<dbReference type="Proteomes" id="UP000019471">
    <property type="component" value="Unassembled WGS sequence"/>
</dbReference>
<dbReference type="SUPFAM" id="SSF53474">
    <property type="entry name" value="alpha/beta-Hydrolases"/>
    <property type="match status" value="1"/>
</dbReference>
<organism evidence="3 4">
    <name type="scientific">Cladophialophora psammophila CBS 110553</name>
    <dbReference type="NCBI Taxonomy" id="1182543"/>
    <lineage>
        <taxon>Eukaryota</taxon>
        <taxon>Fungi</taxon>
        <taxon>Dikarya</taxon>
        <taxon>Ascomycota</taxon>
        <taxon>Pezizomycotina</taxon>
        <taxon>Eurotiomycetes</taxon>
        <taxon>Chaetothyriomycetidae</taxon>
        <taxon>Chaetothyriales</taxon>
        <taxon>Herpotrichiellaceae</taxon>
        <taxon>Cladophialophora</taxon>
    </lineage>
</organism>
<keyword evidence="1" id="KW-0378">Hydrolase</keyword>
<dbReference type="HOGENOM" id="CLU_012494_8_1_1"/>
<evidence type="ECO:0000313" key="3">
    <source>
        <dbReference type="EMBL" id="EXJ76290.1"/>
    </source>
</evidence>
<dbReference type="AlphaFoldDB" id="W9XG09"/>
<dbReference type="RefSeq" id="XP_007739607.1">
    <property type="nucleotide sequence ID" value="XM_007741417.1"/>
</dbReference>
<feature type="domain" description="BD-FAE-like" evidence="2">
    <location>
        <begin position="65"/>
        <end position="165"/>
    </location>
</feature>
<dbReference type="Pfam" id="PF20434">
    <property type="entry name" value="BD-FAE"/>
    <property type="match status" value="1"/>
</dbReference>
<comment type="caution">
    <text evidence="3">The sequence shown here is derived from an EMBL/GenBank/DDBJ whole genome shotgun (WGS) entry which is preliminary data.</text>
</comment>
<dbReference type="eggNOG" id="ENOG502S68P">
    <property type="taxonomic scope" value="Eukaryota"/>
</dbReference>
<evidence type="ECO:0000259" key="2">
    <source>
        <dbReference type="Pfam" id="PF20434"/>
    </source>
</evidence>
<gene>
    <name evidence="3" type="ORF">A1O5_00798</name>
</gene>
<protein>
    <recommendedName>
        <fullName evidence="2">BD-FAE-like domain-containing protein</fullName>
    </recommendedName>
</protein>
<dbReference type="PANTHER" id="PTHR48081:SF33">
    <property type="entry name" value="KYNURENINE FORMAMIDASE"/>
    <property type="match status" value="1"/>
</dbReference>